<organism evidence="2 3">
    <name type="scientific">Fusarium albosuccineum</name>
    <dbReference type="NCBI Taxonomy" id="1237068"/>
    <lineage>
        <taxon>Eukaryota</taxon>
        <taxon>Fungi</taxon>
        <taxon>Dikarya</taxon>
        <taxon>Ascomycota</taxon>
        <taxon>Pezizomycotina</taxon>
        <taxon>Sordariomycetes</taxon>
        <taxon>Hypocreomycetidae</taxon>
        <taxon>Hypocreales</taxon>
        <taxon>Nectriaceae</taxon>
        <taxon>Fusarium</taxon>
        <taxon>Fusarium decemcellulare species complex</taxon>
    </lineage>
</organism>
<dbReference type="EMBL" id="JAADYS010001022">
    <property type="protein sequence ID" value="KAF4465507.1"/>
    <property type="molecule type" value="Genomic_DNA"/>
</dbReference>
<name>A0A8H4LCG2_9HYPO</name>
<dbReference type="AlphaFoldDB" id="A0A8H4LCG2"/>
<evidence type="ECO:0000256" key="1">
    <source>
        <dbReference type="SAM" id="MobiDB-lite"/>
    </source>
</evidence>
<proteinExistence type="predicted"/>
<feature type="compositionally biased region" description="Basic and acidic residues" evidence="1">
    <location>
        <begin position="139"/>
        <end position="155"/>
    </location>
</feature>
<feature type="region of interest" description="Disordered" evidence="1">
    <location>
        <begin position="110"/>
        <end position="155"/>
    </location>
</feature>
<reference evidence="2 3" key="1">
    <citation type="submission" date="2020-01" db="EMBL/GenBank/DDBJ databases">
        <title>Identification and distribution of gene clusters putatively required for synthesis of sphingolipid metabolism inhibitors in phylogenetically diverse species of the filamentous fungus Fusarium.</title>
        <authorList>
            <person name="Kim H.-S."/>
            <person name="Busman M."/>
            <person name="Brown D.W."/>
            <person name="Divon H."/>
            <person name="Uhlig S."/>
            <person name="Proctor R.H."/>
        </authorList>
    </citation>
    <scope>NUCLEOTIDE SEQUENCE [LARGE SCALE GENOMIC DNA]</scope>
    <source>
        <strain evidence="2 3">NRRL 20459</strain>
    </source>
</reference>
<protein>
    <submittedName>
        <fullName evidence="2">Uncharacterized protein</fullName>
    </submittedName>
</protein>
<gene>
    <name evidence="2" type="ORF">FALBO_7648</name>
</gene>
<evidence type="ECO:0000313" key="3">
    <source>
        <dbReference type="Proteomes" id="UP000554235"/>
    </source>
</evidence>
<evidence type="ECO:0000313" key="2">
    <source>
        <dbReference type="EMBL" id="KAF4465507.1"/>
    </source>
</evidence>
<accession>A0A8H4LCG2</accession>
<sequence>MSMPLVDPNSQLASIRDLDIEWPDAMPPPSIPTPPPLPVCEQINLREPDYLELRLRELTFEYAFGKIKVWEEGKKESQRRFLAGECCSGTTMPTPPPKCRFHIDKMEWERQKEEAIRRPPSPPTVSIKFSAPAPAPSLKEGEDKKDPAIGESQRE</sequence>
<dbReference type="Proteomes" id="UP000554235">
    <property type="component" value="Unassembled WGS sequence"/>
</dbReference>
<comment type="caution">
    <text evidence="2">The sequence shown here is derived from an EMBL/GenBank/DDBJ whole genome shotgun (WGS) entry which is preliminary data.</text>
</comment>
<keyword evidence="3" id="KW-1185">Reference proteome</keyword>